<comment type="caution">
    <text evidence="1">The sequence shown here is derived from an EMBL/GenBank/DDBJ whole genome shotgun (WGS) entry which is preliminary data.</text>
</comment>
<dbReference type="Gene3D" id="1.10.490.10">
    <property type="entry name" value="Globins"/>
    <property type="match status" value="1"/>
</dbReference>
<gene>
    <name evidence="1" type="ORF">TSPI_01823</name>
</gene>
<dbReference type="InterPro" id="IPR009050">
    <property type="entry name" value="Globin-like_sf"/>
</dbReference>
<dbReference type="Proteomes" id="UP001558632">
    <property type="component" value="Unassembled WGS sequence"/>
</dbReference>
<sequence>MFFASKLKRKRFLKAEVQKHIPLWQIPSGRLFCERHAFSTLGGVGENNFPLGCHLHLYTQPDVWFVNFCSKFSSATGSRWVEIRGCRAWAAAWESGFDFAVIPESPSPVCTELTCGVVSCIAEVKQTLFIKMGNRQPSNGRPAVPVETDVVVDTILPDDLQLLADPNTKRLLQMTWPADFADLYELGLEICQELFKQMAPALVPRHRLSMGDVVTAEEQSLGVRLRTEALRFVQVLHLALINCDDLRNLKNHLNKIGKIYLLRGLDGSHPQLFKYSVVRTMEKRLRNKFDLDDASKQKKSHATDASRRLTSRFISDEACKQKICSAKLGKSKPTEWTVQESFINKRLKRQPKLQYPPGNTARK</sequence>
<dbReference type="InterPro" id="IPR053341">
    <property type="entry name" value="Oxidative_stress_globin-like"/>
</dbReference>
<dbReference type="InterPro" id="IPR012292">
    <property type="entry name" value="Globin/Proto"/>
</dbReference>
<name>A0ABR3KAD5_TRISP</name>
<proteinExistence type="predicted"/>
<keyword evidence="2" id="KW-1185">Reference proteome</keyword>
<dbReference type="InterPro" id="IPR044399">
    <property type="entry name" value="Mb-like_M"/>
</dbReference>
<dbReference type="PANTHER" id="PTHR47768:SF1">
    <property type="entry name" value="GLOBIN FAMILY PROFILE DOMAIN-CONTAINING PROTEIN"/>
    <property type="match status" value="1"/>
</dbReference>
<protein>
    <submittedName>
        <fullName evidence="1">Globin-2 B chain</fullName>
    </submittedName>
</protein>
<organism evidence="1 2">
    <name type="scientific">Trichinella spiralis</name>
    <name type="common">Trichina worm</name>
    <dbReference type="NCBI Taxonomy" id="6334"/>
    <lineage>
        <taxon>Eukaryota</taxon>
        <taxon>Metazoa</taxon>
        <taxon>Ecdysozoa</taxon>
        <taxon>Nematoda</taxon>
        <taxon>Enoplea</taxon>
        <taxon>Dorylaimia</taxon>
        <taxon>Trichinellida</taxon>
        <taxon>Trichinellidae</taxon>
        <taxon>Trichinella</taxon>
    </lineage>
</organism>
<reference evidence="1 2" key="1">
    <citation type="submission" date="2024-07" db="EMBL/GenBank/DDBJ databases">
        <title>Enhanced genomic and transcriptomic resources for Trichinella pseudospiralis and T. spiralis underpin the discovery of pronounced molecular differences between stages and species.</title>
        <authorList>
            <person name="Pasi K.K."/>
            <person name="La Rosa G."/>
            <person name="Gomez-Morales M.A."/>
            <person name="Tosini F."/>
            <person name="Sumanam S."/>
            <person name="Young N.D."/>
            <person name="Chang B.C."/>
            <person name="Robin G.B."/>
        </authorList>
    </citation>
    <scope>NUCLEOTIDE SEQUENCE [LARGE SCALE GENOMIC DNA]</scope>
    <source>
        <strain evidence="1">ISS534</strain>
    </source>
</reference>
<accession>A0ABR3KAD5</accession>
<dbReference type="PANTHER" id="PTHR47768">
    <property type="entry name" value="GLOBIN RELATED-RELATED"/>
    <property type="match status" value="1"/>
</dbReference>
<dbReference type="EMBL" id="JBEUSY010000451">
    <property type="protein sequence ID" value="KAL1232675.1"/>
    <property type="molecule type" value="Genomic_DNA"/>
</dbReference>
<dbReference type="CDD" id="cd01040">
    <property type="entry name" value="Mb-like"/>
    <property type="match status" value="1"/>
</dbReference>
<dbReference type="SUPFAM" id="SSF46458">
    <property type="entry name" value="Globin-like"/>
    <property type="match status" value="1"/>
</dbReference>
<evidence type="ECO:0000313" key="1">
    <source>
        <dbReference type="EMBL" id="KAL1232675.1"/>
    </source>
</evidence>
<evidence type="ECO:0000313" key="2">
    <source>
        <dbReference type="Proteomes" id="UP001558632"/>
    </source>
</evidence>